<evidence type="ECO:0000313" key="3">
    <source>
        <dbReference type="Proteomes" id="UP001302676"/>
    </source>
</evidence>
<sequence length="150" mass="14972">MEQGRKRAPKPHHPHHPHHMPPGQPAGYTDEAAAECHDLIDRAEEDAHLHEPSSMYSTTDKPEPVHRATAPSASGTAGASGAGVGGGIRSGGDSAGSGKAKGQGGLEGAAGAVGGTAAAAGEKMQQTGQNVTEALGGKMGEVKKKMGLGE</sequence>
<feature type="region of interest" description="Disordered" evidence="1">
    <location>
        <begin position="1"/>
        <end position="150"/>
    </location>
</feature>
<dbReference type="EMBL" id="MU853677">
    <property type="protein sequence ID" value="KAK4139228.1"/>
    <property type="molecule type" value="Genomic_DNA"/>
</dbReference>
<proteinExistence type="predicted"/>
<accession>A0AAN6UUA8</accession>
<feature type="compositionally biased region" description="Gly residues" evidence="1">
    <location>
        <begin position="78"/>
        <end position="114"/>
    </location>
</feature>
<comment type="caution">
    <text evidence="2">The sequence shown here is derived from an EMBL/GenBank/DDBJ whole genome shotgun (WGS) entry which is preliminary data.</text>
</comment>
<keyword evidence="3" id="KW-1185">Reference proteome</keyword>
<evidence type="ECO:0000313" key="2">
    <source>
        <dbReference type="EMBL" id="KAK4139228.1"/>
    </source>
</evidence>
<evidence type="ECO:0000256" key="1">
    <source>
        <dbReference type="SAM" id="MobiDB-lite"/>
    </source>
</evidence>
<protein>
    <submittedName>
        <fullName evidence="2">Uncharacterized protein</fullName>
    </submittedName>
</protein>
<dbReference type="AlphaFoldDB" id="A0AAN6UUA8"/>
<organism evidence="2 3">
    <name type="scientific">Dichotomopilus funicola</name>
    <dbReference type="NCBI Taxonomy" id="1934379"/>
    <lineage>
        <taxon>Eukaryota</taxon>
        <taxon>Fungi</taxon>
        <taxon>Dikarya</taxon>
        <taxon>Ascomycota</taxon>
        <taxon>Pezizomycotina</taxon>
        <taxon>Sordariomycetes</taxon>
        <taxon>Sordariomycetidae</taxon>
        <taxon>Sordariales</taxon>
        <taxon>Chaetomiaceae</taxon>
        <taxon>Dichotomopilus</taxon>
    </lineage>
</organism>
<feature type="compositionally biased region" description="Basic residues" evidence="1">
    <location>
        <begin position="1"/>
        <end position="19"/>
    </location>
</feature>
<feature type="compositionally biased region" description="Basic and acidic residues" evidence="1">
    <location>
        <begin position="34"/>
        <end position="51"/>
    </location>
</feature>
<dbReference type="Proteomes" id="UP001302676">
    <property type="component" value="Unassembled WGS sequence"/>
</dbReference>
<dbReference type="GeneID" id="87819025"/>
<gene>
    <name evidence="2" type="ORF">C8A04DRAFT_33299</name>
</gene>
<reference evidence="2" key="1">
    <citation type="journal article" date="2023" name="Mol. Phylogenet. Evol.">
        <title>Genome-scale phylogeny and comparative genomics of the fungal order Sordariales.</title>
        <authorList>
            <person name="Hensen N."/>
            <person name="Bonometti L."/>
            <person name="Westerberg I."/>
            <person name="Brannstrom I.O."/>
            <person name="Guillou S."/>
            <person name="Cros-Aarteil S."/>
            <person name="Calhoun S."/>
            <person name="Haridas S."/>
            <person name="Kuo A."/>
            <person name="Mondo S."/>
            <person name="Pangilinan J."/>
            <person name="Riley R."/>
            <person name="LaButti K."/>
            <person name="Andreopoulos B."/>
            <person name="Lipzen A."/>
            <person name="Chen C."/>
            <person name="Yan M."/>
            <person name="Daum C."/>
            <person name="Ng V."/>
            <person name="Clum A."/>
            <person name="Steindorff A."/>
            <person name="Ohm R.A."/>
            <person name="Martin F."/>
            <person name="Silar P."/>
            <person name="Natvig D.O."/>
            <person name="Lalanne C."/>
            <person name="Gautier V."/>
            <person name="Ament-Velasquez S.L."/>
            <person name="Kruys A."/>
            <person name="Hutchinson M.I."/>
            <person name="Powell A.J."/>
            <person name="Barry K."/>
            <person name="Miller A.N."/>
            <person name="Grigoriev I.V."/>
            <person name="Debuchy R."/>
            <person name="Gladieux P."/>
            <person name="Hiltunen Thoren M."/>
            <person name="Johannesson H."/>
        </authorList>
    </citation>
    <scope>NUCLEOTIDE SEQUENCE</scope>
    <source>
        <strain evidence="2">CBS 141.50</strain>
    </source>
</reference>
<dbReference type="RefSeq" id="XP_062632599.1">
    <property type="nucleotide sequence ID" value="XM_062782412.1"/>
</dbReference>
<reference evidence="2" key="2">
    <citation type="submission" date="2023-05" db="EMBL/GenBank/DDBJ databases">
        <authorList>
            <consortium name="Lawrence Berkeley National Laboratory"/>
            <person name="Steindorff A."/>
            <person name="Hensen N."/>
            <person name="Bonometti L."/>
            <person name="Westerberg I."/>
            <person name="Brannstrom I.O."/>
            <person name="Guillou S."/>
            <person name="Cros-Aarteil S."/>
            <person name="Calhoun S."/>
            <person name="Haridas S."/>
            <person name="Kuo A."/>
            <person name="Mondo S."/>
            <person name="Pangilinan J."/>
            <person name="Riley R."/>
            <person name="Labutti K."/>
            <person name="Andreopoulos B."/>
            <person name="Lipzen A."/>
            <person name="Chen C."/>
            <person name="Yanf M."/>
            <person name="Daum C."/>
            <person name="Ng V."/>
            <person name="Clum A."/>
            <person name="Ohm R."/>
            <person name="Martin F."/>
            <person name="Silar P."/>
            <person name="Natvig D."/>
            <person name="Lalanne C."/>
            <person name="Gautier V."/>
            <person name="Ament-Velasquez S.L."/>
            <person name="Kruys A."/>
            <person name="Hutchinson M.I."/>
            <person name="Powell A.J."/>
            <person name="Barry K."/>
            <person name="Miller A.N."/>
            <person name="Grigoriev I.V."/>
            <person name="Debuchy R."/>
            <person name="Gladieux P."/>
            <person name="Thoren M.H."/>
            <person name="Johannesson H."/>
        </authorList>
    </citation>
    <scope>NUCLEOTIDE SEQUENCE</scope>
    <source>
        <strain evidence="2">CBS 141.50</strain>
    </source>
</reference>
<name>A0AAN6UUA8_9PEZI</name>